<evidence type="ECO:0000259" key="6">
    <source>
        <dbReference type="Pfam" id="PF03798"/>
    </source>
</evidence>
<dbReference type="InterPro" id="IPR050846">
    <property type="entry name" value="TLCD"/>
</dbReference>
<comment type="subcellular location">
    <subcellularLocation>
        <location evidence="1">Membrane</location>
        <topology evidence="1">Multi-pass membrane protein</topology>
    </subcellularLocation>
</comment>
<feature type="transmembrane region" description="Helical" evidence="5">
    <location>
        <begin position="205"/>
        <end position="226"/>
    </location>
</feature>
<sequence length="293" mass="32709">MCRRQVENGTIVSPAAVSGFQKRRGSIIGAFSLQTVTFAVAYYAQNSGILNLQPADEYCQNQNNESSCTRADLFAFETACGVMLFYSAYIGMTSWHITKTAHKSIPSTREGRLFGHIKDGEQLMAVVFSLQSWDLIVSMIIPELNSFLFLAHHFMASLIAYFSLEYEYVHHYALFAGGVSEISTIFLVFINIAKFFPPQDDTPSASFIFICQVCFAIAFLVYRIILWFKVTIRLWSDGLSALKDGTAEKYRPGKSYVLVTFLLVNALLGALQVLWFTEICTKAAEILLVSPGA</sequence>
<keyword evidence="4 5" id="KW-0472">Membrane</keyword>
<dbReference type="InterPro" id="IPR006634">
    <property type="entry name" value="TLC-dom"/>
</dbReference>
<feature type="transmembrane region" description="Helical" evidence="5">
    <location>
        <begin position="256"/>
        <end position="276"/>
    </location>
</feature>
<evidence type="ECO:0000256" key="5">
    <source>
        <dbReference type="SAM" id="Phobius"/>
    </source>
</evidence>
<feature type="domain" description="TLC" evidence="6">
    <location>
        <begin position="82"/>
        <end position="280"/>
    </location>
</feature>
<keyword evidence="2 5" id="KW-0812">Transmembrane</keyword>
<name>A0A7S2MPD5_9STRA</name>
<reference evidence="7" key="1">
    <citation type="submission" date="2021-01" db="EMBL/GenBank/DDBJ databases">
        <authorList>
            <person name="Corre E."/>
            <person name="Pelletier E."/>
            <person name="Niang G."/>
            <person name="Scheremetjew M."/>
            <person name="Finn R."/>
            <person name="Kale V."/>
            <person name="Holt S."/>
            <person name="Cochrane G."/>
            <person name="Meng A."/>
            <person name="Brown T."/>
            <person name="Cohen L."/>
        </authorList>
    </citation>
    <scope>NUCLEOTIDE SEQUENCE</scope>
    <source>
        <strain evidence="7">CCMP826</strain>
    </source>
</reference>
<evidence type="ECO:0000313" key="7">
    <source>
        <dbReference type="EMBL" id="CAD9494633.1"/>
    </source>
</evidence>
<evidence type="ECO:0000256" key="2">
    <source>
        <dbReference type="ARBA" id="ARBA00022692"/>
    </source>
</evidence>
<dbReference type="PANTHER" id="PTHR13439:SF0">
    <property type="entry name" value="TOPOISOMERASE I DAMAGE AFFECTED PROTEIN 4"/>
    <property type="match status" value="1"/>
</dbReference>
<gene>
    <name evidence="7" type="ORF">HTAM1171_LOCUS6384</name>
</gene>
<dbReference type="PANTHER" id="PTHR13439">
    <property type="entry name" value="CT120 PROTEIN"/>
    <property type="match status" value="1"/>
</dbReference>
<proteinExistence type="predicted"/>
<feature type="transmembrane region" description="Helical" evidence="5">
    <location>
        <begin position="147"/>
        <end position="164"/>
    </location>
</feature>
<feature type="transmembrane region" description="Helical" evidence="5">
    <location>
        <begin position="73"/>
        <end position="92"/>
    </location>
</feature>
<protein>
    <recommendedName>
        <fullName evidence="6">TLC domain-containing protein</fullName>
    </recommendedName>
</protein>
<keyword evidence="3 5" id="KW-1133">Transmembrane helix</keyword>
<evidence type="ECO:0000256" key="3">
    <source>
        <dbReference type="ARBA" id="ARBA00022989"/>
    </source>
</evidence>
<dbReference type="GO" id="GO:0005783">
    <property type="term" value="C:endoplasmic reticulum"/>
    <property type="evidence" value="ECO:0007669"/>
    <property type="project" value="TreeGrafter"/>
</dbReference>
<evidence type="ECO:0000256" key="4">
    <source>
        <dbReference type="ARBA" id="ARBA00023136"/>
    </source>
</evidence>
<dbReference type="Pfam" id="PF03798">
    <property type="entry name" value="TRAM_LAG1_CLN8"/>
    <property type="match status" value="1"/>
</dbReference>
<dbReference type="AlphaFoldDB" id="A0A7S2MPD5"/>
<dbReference type="EMBL" id="HBGV01010305">
    <property type="protein sequence ID" value="CAD9494633.1"/>
    <property type="molecule type" value="Transcribed_RNA"/>
</dbReference>
<organism evidence="7">
    <name type="scientific">Helicotheca tamesis</name>
    <dbReference type="NCBI Taxonomy" id="374047"/>
    <lineage>
        <taxon>Eukaryota</taxon>
        <taxon>Sar</taxon>
        <taxon>Stramenopiles</taxon>
        <taxon>Ochrophyta</taxon>
        <taxon>Bacillariophyta</taxon>
        <taxon>Mediophyceae</taxon>
        <taxon>Lithodesmiophycidae</taxon>
        <taxon>Lithodesmiales</taxon>
        <taxon>Lithodesmiaceae</taxon>
        <taxon>Helicotheca</taxon>
    </lineage>
</organism>
<dbReference type="GO" id="GO:0016020">
    <property type="term" value="C:membrane"/>
    <property type="evidence" value="ECO:0007669"/>
    <property type="project" value="UniProtKB-SubCell"/>
</dbReference>
<dbReference type="GO" id="GO:0055088">
    <property type="term" value="P:lipid homeostasis"/>
    <property type="evidence" value="ECO:0007669"/>
    <property type="project" value="TreeGrafter"/>
</dbReference>
<evidence type="ECO:0000256" key="1">
    <source>
        <dbReference type="ARBA" id="ARBA00004141"/>
    </source>
</evidence>
<feature type="transmembrane region" description="Helical" evidence="5">
    <location>
        <begin position="171"/>
        <end position="193"/>
    </location>
</feature>
<accession>A0A7S2MPD5</accession>